<keyword evidence="2" id="KW-0472">Membrane</keyword>
<dbReference type="Proteomes" id="UP000265520">
    <property type="component" value="Unassembled WGS sequence"/>
</dbReference>
<comment type="caution">
    <text evidence="3">The sequence shown here is derived from an EMBL/GenBank/DDBJ whole genome shotgun (WGS) entry which is preliminary data.</text>
</comment>
<name>A0A392NA43_9FABA</name>
<proteinExistence type="predicted"/>
<feature type="region of interest" description="Disordered" evidence="1">
    <location>
        <begin position="84"/>
        <end position="105"/>
    </location>
</feature>
<protein>
    <submittedName>
        <fullName evidence="3">Uncharacterized protein</fullName>
    </submittedName>
</protein>
<keyword evidence="2" id="KW-0812">Transmembrane</keyword>
<keyword evidence="2" id="KW-1133">Transmembrane helix</keyword>
<dbReference type="AlphaFoldDB" id="A0A392NA43"/>
<sequence>MRVTESNNVATNNERHLVVNEPENNNNIQLPIVTIPNADETPTDNSAEKIVTLMRFLKKTNAARLWILSSIMGMMLPRLFAPERQNDNDFNHSASEEVLEEEIAQ</sequence>
<evidence type="ECO:0000256" key="2">
    <source>
        <dbReference type="SAM" id="Phobius"/>
    </source>
</evidence>
<organism evidence="3 4">
    <name type="scientific">Trifolium medium</name>
    <dbReference type="NCBI Taxonomy" id="97028"/>
    <lineage>
        <taxon>Eukaryota</taxon>
        <taxon>Viridiplantae</taxon>
        <taxon>Streptophyta</taxon>
        <taxon>Embryophyta</taxon>
        <taxon>Tracheophyta</taxon>
        <taxon>Spermatophyta</taxon>
        <taxon>Magnoliopsida</taxon>
        <taxon>eudicotyledons</taxon>
        <taxon>Gunneridae</taxon>
        <taxon>Pentapetalae</taxon>
        <taxon>rosids</taxon>
        <taxon>fabids</taxon>
        <taxon>Fabales</taxon>
        <taxon>Fabaceae</taxon>
        <taxon>Papilionoideae</taxon>
        <taxon>50 kb inversion clade</taxon>
        <taxon>NPAAA clade</taxon>
        <taxon>Hologalegina</taxon>
        <taxon>IRL clade</taxon>
        <taxon>Trifolieae</taxon>
        <taxon>Trifolium</taxon>
    </lineage>
</organism>
<evidence type="ECO:0000256" key="1">
    <source>
        <dbReference type="SAM" id="MobiDB-lite"/>
    </source>
</evidence>
<feature type="compositionally biased region" description="Polar residues" evidence="1">
    <location>
        <begin position="1"/>
        <end position="12"/>
    </location>
</feature>
<reference evidence="3 4" key="1">
    <citation type="journal article" date="2018" name="Front. Plant Sci.">
        <title>Red Clover (Trifolium pratense) and Zigzag Clover (T. medium) - A Picture of Genomic Similarities and Differences.</title>
        <authorList>
            <person name="Dluhosova J."/>
            <person name="Istvanek J."/>
            <person name="Nedelnik J."/>
            <person name="Repkova J."/>
        </authorList>
    </citation>
    <scope>NUCLEOTIDE SEQUENCE [LARGE SCALE GENOMIC DNA]</scope>
    <source>
        <strain evidence="4">cv. 10/8</strain>
        <tissue evidence="3">Leaf</tissue>
    </source>
</reference>
<feature type="non-terminal residue" evidence="3">
    <location>
        <position position="105"/>
    </location>
</feature>
<evidence type="ECO:0000313" key="3">
    <source>
        <dbReference type="EMBL" id="MCH96542.1"/>
    </source>
</evidence>
<feature type="transmembrane region" description="Helical" evidence="2">
    <location>
        <begin position="63"/>
        <end position="81"/>
    </location>
</feature>
<accession>A0A392NA43</accession>
<dbReference type="EMBL" id="LXQA010032593">
    <property type="protein sequence ID" value="MCH96542.1"/>
    <property type="molecule type" value="Genomic_DNA"/>
</dbReference>
<keyword evidence="4" id="KW-1185">Reference proteome</keyword>
<evidence type="ECO:0000313" key="4">
    <source>
        <dbReference type="Proteomes" id="UP000265520"/>
    </source>
</evidence>
<feature type="region of interest" description="Disordered" evidence="1">
    <location>
        <begin position="1"/>
        <end position="23"/>
    </location>
</feature>